<accession>A0ABQ4BFB9</accession>
<dbReference type="PANTHER" id="PTHR30572:SF4">
    <property type="entry name" value="ABC TRANSPORTER PERMEASE YTRF"/>
    <property type="match status" value="1"/>
</dbReference>
<evidence type="ECO:0000256" key="2">
    <source>
        <dbReference type="ARBA" id="ARBA00022475"/>
    </source>
</evidence>
<evidence type="ECO:0000256" key="7">
    <source>
        <dbReference type="SAM" id="Phobius"/>
    </source>
</evidence>
<dbReference type="InterPro" id="IPR003838">
    <property type="entry name" value="ABC3_permease_C"/>
</dbReference>
<evidence type="ECO:0000313" key="11">
    <source>
        <dbReference type="Proteomes" id="UP000624709"/>
    </source>
</evidence>
<gene>
    <name evidence="10" type="ORF">Apa02nite_050730</name>
</gene>
<evidence type="ECO:0000313" key="10">
    <source>
        <dbReference type="EMBL" id="GIE68965.1"/>
    </source>
</evidence>
<keyword evidence="3 7" id="KW-0812">Transmembrane</keyword>
<dbReference type="RefSeq" id="WP_203827195.1">
    <property type="nucleotide sequence ID" value="NZ_BAAATY010000020.1"/>
</dbReference>
<dbReference type="Proteomes" id="UP000624709">
    <property type="component" value="Unassembled WGS sequence"/>
</dbReference>
<reference evidence="10 11" key="1">
    <citation type="submission" date="2021-01" db="EMBL/GenBank/DDBJ databases">
        <title>Whole genome shotgun sequence of Actinoplanes palleronii NBRC 14916.</title>
        <authorList>
            <person name="Komaki H."/>
            <person name="Tamura T."/>
        </authorList>
    </citation>
    <scope>NUCLEOTIDE SEQUENCE [LARGE SCALE GENOMIC DNA]</scope>
    <source>
        <strain evidence="10 11">NBRC 14916</strain>
    </source>
</reference>
<dbReference type="PANTHER" id="PTHR30572">
    <property type="entry name" value="MEMBRANE COMPONENT OF TRANSPORTER-RELATED"/>
    <property type="match status" value="1"/>
</dbReference>
<proteinExistence type="inferred from homology"/>
<comment type="similarity">
    <text evidence="6">Belongs to the ABC-4 integral membrane protein family.</text>
</comment>
<dbReference type="Pfam" id="PF02687">
    <property type="entry name" value="FtsX"/>
    <property type="match status" value="1"/>
</dbReference>
<evidence type="ECO:0000259" key="9">
    <source>
        <dbReference type="Pfam" id="PF12704"/>
    </source>
</evidence>
<sequence>MAPMHPGDLWRLGVVGLRTRKLRAVLSALGIAIGIATMVVVAGIPASGRQAVADRLAALGSNLLRVQPQSTGDKTVPLPLESVAMAARIGPVTQVSAVANVHSVVRRSDLIDPYDGSGLTVLASRTDLLAAVNGRMRSGSFLTAAGSRFPTVVLGAEAAARLGYDRLPADGPAPQLSIGNRWFSVTGVLASVPLAPDLDQSVLVGWDAAGALLGFDGHPTVIYVRCREAALEQVRAVLPATVSPQLPGLVRVSRPSDALAAKRTADSAFSALLLGLAGVSLLVGGVGVANTMVISVLERRREIGLRRALGAPRGQIRLQFLTESIILSALGGGAGTVLGVAATLGYASWQGWPPVVPVWAAAAGLSGALLVGVVAGVYPAMRAARLTPTEALSAS</sequence>
<dbReference type="Pfam" id="PF12704">
    <property type="entry name" value="MacB_PCD"/>
    <property type="match status" value="1"/>
</dbReference>
<dbReference type="InterPro" id="IPR025857">
    <property type="entry name" value="MacB_PCD"/>
</dbReference>
<evidence type="ECO:0000256" key="3">
    <source>
        <dbReference type="ARBA" id="ARBA00022692"/>
    </source>
</evidence>
<feature type="transmembrane region" description="Helical" evidence="7">
    <location>
        <begin position="272"/>
        <end position="297"/>
    </location>
</feature>
<dbReference type="InterPro" id="IPR050250">
    <property type="entry name" value="Macrolide_Exporter_MacB"/>
</dbReference>
<feature type="domain" description="MacB-like periplasmic core" evidence="9">
    <location>
        <begin position="25"/>
        <end position="237"/>
    </location>
</feature>
<name>A0ABQ4BFB9_9ACTN</name>
<keyword evidence="4 7" id="KW-1133">Transmembrane helix</keyword>
<protein>
    <submittedName>
        <fullName evidence="10">ABC transporter permease</fullName>
    </submittedName>
</protein>
<comment type="subcellular location">
    <subcellularLocation>
        <location evidence="1">Cell membrane</location>
        <topology evidence="1">Multi-pass membrane protein</topology>
    </subcellularLocation>
</comment>
<evidence type="ECO:0000259" key="8">
    <source>
        <dbReference type="Pfam" id="PF02687"/>
    </source>
</evidence>
<evidence type="ECO:0000256" key="6">
    <source>
        <dbReference type="ARBA" id="ARBA00038076"/>
    </source>
</evidence>
<evidence type="ECO:0000256" key="1">
    <source>
        <dbReference type="ARBA" id="ARBA00004651"/>
    </source>
</evidence>
<organism evidence="10 11">
    <name type="scientific">Actinoplanes palleronii</name>
    <dbReference type="NCBI Taxonomy" id="113570"/>
    <lineage>
        <taxon>Bacteria</taxon>
        <taxon>Bacillati</taxon>
        <taxon>Actinomycetota</taxon>
        <taxon>Actinomycetes</taxon>
        <taxon>Micromonosporales</taxon>
        <taxon>Micromonosporaceae</taxon>
        <taxon>Actinoplanes</taxon>
    </lineage>
</organism>
<keyword evidence="5 7" id="KW-0472">Membrane</keyword>
<dbReference type="EMBL" id="BOMS01000076">
    <property type="protein sequence ID" value="GIE68965.1"/>
    <property type="molecule type" value="Genomic_DNA"/>
</dbReference>
<evidence type="ECO:0000256" key="4">
    <source>
        <dbReference type="ARBA" id="ARBA00022989"/>
    </source>
</evidence>
<feature type="transmembrane region" description="Helical" evidence="7">
    <location>
        <begin position="358"/>
        <end position="378"/>
    </location>
</feature>
<keyword evidence="2" id="KW-1003">Cell membrane</keyword>
<comment type="caution">
    <text evidence="10">The sequence shown here is derived from an EMBL/GenBank/DDBJ whole genome shotgun (WGS) entry which is preliminary data.</text>
</comment>
<feature type="transmembrane region" description="Helical" evidence="7">
    <location>
        <begin position="318"/>
        <end position="346"/>
    </location>
</feature>
<evidence type="ECO:0000256" key="5">
    <source>
        <dbReference type="ARBA" id="ARBA00023136"/>
    </source>
</evidence>
<feature type="domain" description="ABC3 transporter permease C-terminal" evidence="8">
    <location>
        <begin position="276"/>
        <end position="388"/>
    </location>
</feature>
<feature type="transmembrane region" description="Helical" evidence="7">
    <location>
        <begin position="24"/>
        <end position="46"/>
    </location>
</feature>
<keyword evidence="11" id="KW-1185">Reference proteome</keyword>